<sequence>MDEESKTGHERCGATQFSEANPTSASATPDAISISSTICIRLQEALGLDGVAFRRSQDMAAAMQMNPLLVCCMMFQSINQQLQQITLSIRDCSEVITQPSPVQSPSATVYNFSFHPDF</sequence>
<comment type="caution">
    <text evidence="2">The sequence shown here is derived from an EMBL/GenBank/DDBJ whole genome shotgun (WGS) entry which is preliminary data.</text>
</comment>
<dbReference type="EMBL" id="AJIL01000332">
    <property type="protein sequence ID" value="KNE89540.1"/>
    <property type="molecule type" value="Genomic_DNA"/>
</dbReference>
<accession>A0A0L0URE4</accession>
<protein>
    <submittedName>
        <fullName evidence="2">Uncharacterized protein</fullName>
    </submittedName>
</protein>
<reference evidence="3" key="1">
    <citation type="submission" date="2014-03" db="EMBL/GenBank/DDBJ databases">
        <title>The Genome Sequence of Puccinia striiformis f. sp. tritici PST-78.</title>
        <authorList>
            <consortium name="The Broad Institute Genome Sequencing Platform"/>
            <person name="Cuomo C."/>
            <person name="Hulbert S."/>
            <person name="Chen X."/>
            <person name="Walker B."/>
            <person name="Young S.K."/>
            <person name="Zeng Q."/>
            <person name="Gargeya S."/>
            <person name="Fitzgerald M."/>
            <person name="Haas B."/>
            <person name="Abouelleil A."/>
            <person name="Alvarado L."/>
            <person name="Arachchi H.M."/>
            <person name="Berlin A.M."/>
            <person name="Chapman S.B."/>
            <person name="Goldberg J."/>
            <person name="Griggs A."/>
            <person name="Gujja S."/>
            <person name="Hansen M."/>
            <person name="Howarth C."/>
            <person name="Imamovic A."/>
            <person name="Larimer J."/>
            <person name="McCowan C."/>
            <person name="Montmayeur A."/>
            <person name="Murphy C."/>
            <person name="Neiman D."/>
            <person name="Pearson M."/>
            <person name="Priest M."/>
            <person name="Roberts A."/>
            <person name="Saif S."/>
            <person name="Shea T."/>
            <person name="Sisk P."/>
            <person name="Sykes S."/>
            <person name="Wortman J."/>
            <person name="Nusbaum C."/>
            <person name="Birren B."/>
        </authorList>
    </citation>
    <scope>NUCLEOTIDE SEQUENCE [LARGE SCALE GENOMIC DNA]</scope>
    <source>
        <strain evidence="3">race PST-78</strain>
    </source>
</reference>
<gene>
    <name evidence="2" type="ORF">PSTG_17001</name>
</gene>
<keyword evidence="3" id="KW-1185">Reference proteome</keyword>
<name>A0A0L0URE4_9BASI</name>
<dbReference type="AlphaFoldDB" id="A0A0L0URE4"/>
<evidence type="ECO:0000256" key="1">
    <source>
        <dbReference type="SAM" id="MobiDB-lite"/>
    </source>
</evidence>
<feature type="region of interest" description="Disordered" evidence="1">
    <location>
        <begin position="1"/>
        <end position="29"/>
    </location>
</feature>
<proteinExistence type="predicted"/>
<feature type="compositionally biased region" description="Basic and acidic residues" evidence="1">
    <location>
        <begin position="1"/>
        <end position="12"/>
    </location>
</feature>
<dbReference type="Proteomes" id="UP000054564">
    <property type="component" value="Unassembled WGS sequence"/>
</dbReference>
<evidence type="ECO:0000313" key="3">
    <source>
        <dbReference type="Proteomes" id="UP000054564"/>
    </source>
</evidence>
<feature type="compositionally biased region" description="Polar residues" evidence="1">
    <location>
        <begin position="15"/>
        <end position="29"/>
    </location>
</feature>
<organism evidence="2 3">
    <name type="scientific">Puccinia striiformis f. sp. tritici PST-78</name>
    <dbReference type="NCBI Taxonomy" id="1165861"/>
    <lineage>
        <taxon>Eukaryota</taxon>
        <taxon>Fungi</taxon>
        <taxon>Dikarya</taxon>
        <taxon>Basidiomycota</taxon>
        <taxon>Pucciniomycotina</taxon>
        <taxon>Pucciniomycetes</taxon>
        <taxon>Pucciniales</taxon>
        <taxon>Pucciniaceae</taxon>
        <taxon>Puccinia</taxon>
    </lineage>
</organism>
<evidence type="ECO:0000313" key="2">
    <source>
        <dbReference type="EMBL" id="KNE89540.1"/>
    </source>
</evidence>